<sequence>MDWGTSIELAGIPTNANISIAPTAMSVGDITAMTVANGRGDGIGLTAGCWLPGMEAGCSGRGSREAAAADVVVILERSRRGGGERSDWWLGKRSCTYSD</sequence>
<reference evidence="1" key="1">
    <citation type="submission" date="2023-08" db="EMBL/GenBank/DDBJ databases">
        <authorList>
            <person name="Alioto T."/>
            <person name="Alioto T."/>
            <person name="Gomez Garrido J."/>
        </authorList>
    </citation>
    <scope>NUCLEOTIDE SEQUENCE</scope>
</reference>
<dbReference type="EMBL" id="OY660878">
    <property type="protein sequence ID" value="CAJ1074327.1"/>
    <property type="molecule type" value="Genomic_DNA"/>
</dbReference>
<protein>
    <submittedName>
        <fullName evidence="1">Uncharacterized protein LOC126384443 isoform X2</fullName>
    </submittedName>
</protein>
<dbReference type="AlphaFoldDB" id="A0AAV1GQE3"/>
<evidence type="ECO:0000313" key="1">
    <source>
        <dbReference type="EMBL" id="CAJ1074327.1"/>
    </source>
</evidence>
<keyword evidence="2" id="KW-1185">Reference proteome</keyword>
<evidence type="ECO:0000313" key="2">
    <source>
        <dbReference type="Proteomes" id="UP001178508"/>
    </source>
</evidence>
<proteinExistence type="predicted"/>
<gene>
    <name evidence="1" type="ORF">XNOV1_A023396</name>
</gene>
<dbReference type="Proteomes" id="UP001178508">
    <property type="component" value="Chromosome 15"/>
</dbReference>
<accession>A0AAV1GQE3</accession>
<name>A0AAV1GQE3_XYRNO</name>
<organism evidence="1 2">
    <name type="scientific">Xyrichtys novacula</name>
    <name type="common">Pearly razorfish</name>
    <name type="synonym">Hemipteronotus novacula</name>
    <dbReference type="NCBI Taxonomy" id="13765"/>
    <lineage>
        <taxon>Eukaryota</taxon>
        <taxon>Metazoa</taxon>
        <taxon>Chordata</taxon>
        <taxon>Craniata</taxon>
        <taxon>Vertebrata</taxon>
        <taxon>Euteleostomi</taxon>
        <taxon>Actinopterygii</taxon>
        <taxon>Neopterygii</taxon>
        <taxon>Teleostei</taxon>
        <taxon>Neoteleostei</taxon>
        <taxon>Acanthomorphata</taxon>
        <taxon>Eupercaria</taxon>
        <taxon>Labriformes</taxon>
        <taxon>Labridae</taxon>
        <taxon>Xyrichtys</taxon>
    </lineage>
</organism>